<sequence>MPCLSIHNIVHTSRGDISAKHIVHATNGWTSHLLAPVQEKIVPVCVHMTAQRAGTGLDDGWLGTQSFVLYQARLRIDGTISPSSPPALRHSERNPTQSLCLAVASRWAPRPSLTLLDVLMTSFECRLTLVGYSAREYVTNSITPDVNGAFVIKEILQVNETDTHRFNAITSKVEPCCNYTPLRFSLYTTSNNGMSTRRMYQPSFSFHFKSPF</sequence>
<organism evidence="1 2">
    <name type="scientific">Armillaria gallica</name>
    <name type="common">Bulbous honey fungus</name>
    <name type="synonym">Armillaria bulbosa</name>
    <dbReference type="NCBI Taxonomy" id="47427"/>
    <lineage>
        <taxon>Eukaryota</taxon>
        <taxon>Fungi</taxon>
        <taxon>Dikarya</taxon>
        <taxon>Basidiomycota</taxon>
        <taxon>Agaricomycotina</taxon>
        <taxon>Agaricomycetes</taxon>
        <taxon>Agaricomycetidae</taxon>
        <taxon>Agaricales</taxon>
        <taxon>Marasmiineae</taxon>
        <taxon>Physalacriaceae</taxon>
        <taxon>Armillaria</taxon>
    </lineage>
</organism>
<name>A0A2H3C9U6_ARMGA</name>
<dbReference type="EMBL" id="KZ293758">
    <property type="protein sequence ID" value="PBK79845.1"/>
    <property type="molecule type" value="Genomic_DNA"/>
</dbReference>
<gene>
    <name evidence="1" type="ORF">ARMGADRAFT_101118</name>
</gene>
<dbReference type="Proteomes" id="UP000217790">
    <property type="component" value="Unassembled WGS sequence"/>
</dbReference>
<dbReference type="STRING" id="47427.A0A2H3C9U6"/>
<dbReference type="AlphaFoldDB" id="A0A2H3C9U6"/>
<proteinExistence type="predicted"/>
<reference evidence="2" key="1">
    <citation type="journal article" date="2017" name="Nat. Ecol. Evol.">
        <title>Genome expansion and lineage-specific genetic innovations in the forest pathogenic fungi Armillaria.</title>
        <authorList>
            <person name="Sipos G."/>
            <person name="Prasanna A.N."/>
            <person name="Walter M.C."/>
            <person name="O'Connor E."/>
            <person name="Balint B."/>
            <person name="Krizsan K."/>
            <person name="Kiss B."/>
            <person name="Hess J."/>
            <person name="Varga T."/>
            <person name="Slot J."/>
            <person name="Riley R."/>
            <person name="Boka B."/>
            <person name="Rigling D."/>
            <person name="Barry K."/>
            <person name="Lee J."/>
            <person name="Mihaltcheva S."/>
            <person name="LaButti K."/>
            <person name="Lipzen A."/>
            <person name="Waldron R."/>
            <person name="Moloney N.M."/>
            <person name="Sperisen C."/>
            <person name="Kredics L."/>
            <person name="Vagvoelgyi C."/>
            <person name="Patrignani A."/>
            <person name="Fitzpatrick D."/>
            <person name="Nagy I."/>
            <person name="Doyle S."/>
            <person name="Anderson J.B."/>
            <person name="Grigoriev I.V."/>
            <person name="Gueldener U."/>
            <person name="Muensterkoetter M."/>
            <person name="Nagy L.G."/>
        </authorList>
    </citation>
    <scope>NUCLEOTIDE SEQUENCE [LARGE SCALE GENOMIC DNA]</scope>
    <source>
        <strain evidence="2">Ar21-2</strain>
    </source>
</reference>
<protein>
    <recommendedName>
        <fullName evidence="3">FAD dependent oxidoreductase domain-containing protein</fullName>
    </recommendedName>
</protein>
<evidence type="ECO:0000313" key="2">
    <source>
        <dbReference type="Proteomes" id="UP000217790"/>
    </source>
</evidence>
<evidence type="ECO:0008006" key="3">
    <source>
        <dbReference type="Google" id="ProtNLM"/>
    </source>
</evidence>
<accession>A0A2H3C9U6</accession>
<dbReference type="InParanoid" id="A0A2H3C9U6"/>
<evidence type="ECO:0000313" key="1">
    <source>
        <dbReference type="EMBL" id="PBK79845.1"/>
    </source>
</evidence>
<dbReference type="OrthoDB" id="429143at2759"/>
<keyword evidence="2" id="KW-1185">Reference proteome</keyword>